<keyword evidence="1" id="KW-0732">Signal</keyword>
<dbReference type="RefSeq" id="WP_188789188.1">
    <property type="nucleotide sequence ID" value="NZ_BMJV01000001.1"/>
</dbReference>
<accession>A0A8J2ZHV3</accession>
<dbReference type="EMBL" id="BMJV01000001">
    <property type="protein sequence ID" value="GGG66284.1"/>
    <property type="molecule type" value="Genomic_DNA"/>
</dbReference>
<gene>
    <name evidence="2" type="ORF">GCM10011415_11350</name>
</gene>
<keyword evidence="3" id="KW-1185">Reference proteome</keyword>
<reference evidence="2" key="2">
    <citation type="submission" date="2020-09" db="EMBL/GenBank/DDBJ databases">
        <authorList>
            <person name="Sun Q."/>
            <person name="Zhou Y."/>
        </authorList>
    </citation>
    <scope>NUCLEOTIDE SEQUENCE</scope>
    <source>
        <strain evidence="2">CGMCC 1.15762</strain>
    </source>
</reference>
<comment type="caution">
    <text evidence="2">The sequence shown here is derived from an EMBL/GenBank/DDBJ whole genome shotgun (WGS) entry which is preliminary data.</text>
</comment>
<evidence type="ECO:0008006" key="4">
    <source>
        <dbReference type="Google" id="ProtNLM"/>
    </source>
</evidence>
<dbReference type="AlphaFoldDB" id="A0A8J2ZHV3"/>
<feature type="chain" id="PRO_5035170904" description="DUF4148 domain-containing protein" evidence="1">
    <location>
        <begin position="25"/>
        <end position="82"/>
    </location>
</feature>
<reference evidence="2" key="1">
    <citation type="journal article" date="2014" name="Int. J. Syst. Evol. Microbiol.">
        <title>Complete genome sequence of Corynebacterium casei LMG S-19264T (=DSM 44701T), isolated from a smear-ripened cheese.</title>
        <authorList>
            <consortium name="US DOE Joint Genome Institute (JGI-PGF)"/>
            <person name="Walter F."/>
            <person name="Albersmeier A."/>
            <person name="Kalinowski J."/>
            <person name="Ruckert C."/>
        </authorList>
    </citation>
    <scope>NUCLEOTIDE SEQUENCE</scope>
    <source>
        <strain evidence="2">CGMCC 1.15762</strain>
    </source>
</reference>
<evidence type="ECO:0000256" key="1">
    <source>
        <dbReference type="SAM" id="SignalP"/>
    </source>
</evidence>
<sequence>MKRFAVLTAAAITAVSAISGAASAQGYATGDVARAELSRVAPTADVSALTNAEAVAVWHAVQDETSAFNAKQRAEAMIRSYQ</sequence>
<evidence type="ECO:0000313" key="3">
    <source>
        <dbReference type="Proteomes" id="UP000617145"/>
    </source>
</evidence>
<feature type="signal peptide" evidence="1">
    <location>
        <begin position="1"/>
        <end position="24"/>
    </location>
</feature>
<evidence type="ECO:0000313" key="2">
    <source>
        <dbReference type="EMBL" id="GGG66284.1"/>
    </source>
</evidence>
<organism evidence="2 3">
    <name type="scientific">Salipiger pallidus</name>
    <dbReference type="NCBI Taxonomy" id="1775170"/>
    <lineage>
        <taxon>Bacteria</taxon>
        <taxon>Pseudomonadati</taxon>
        <taxon>Pseudomonadota</taxon>
        <taxon>Alphaproteobacteria</taxon>
        <taxon>Rhodobacterales</taxon>
        <taxon>Roseobacteraceae</taxon>
        <taxon>Salipiger</taxon>
    </lineage>
</organism>
<name>A0A8J2ZHV3_9RHOB</name>
<protein>
    <recommendedName>
        <fullName evidence="4">DUF4148 domain-containing protein</fullName>
    </recommendedName>
</protein>
<proteinExistence type="predicted"/>
<dbReference type="Proteomes" id="UP000617145">
    <property type="component" value="Unassembled WGS sequence"/>
</dbReference>